<evidence type="ECO:0000259" key="4">
    <source>
        <dbReference type="PROSITE" id="PS01031"/>
    </source>
</evidence>
<organism evidence="5 6">
    <name type="scientific">Pseudomonas syringae</name>
    <dbReference type="NCBI Taxonomy" id="317"/>
    <lineage>
        <taxon>Bacteria</taxon>
        <taxon>Pseudomonadati</taxon>
        <taxon>Pseudomonadota</taxon>
        <taxon>Gammaproteobacteria</taxon>
        <taxon>Pseudomonadales</taxon>
        <taxon>Pseudomonadaceae</taxon>
        <taxon>Pseudomonas</taxon>
    </lineage>
</organism>
<dbReference type="PROSITE" id="PS01031">
    <property type="entry name" value="SHSP"/>
    <property type="match status" value="1"/>
</dbReference>
<dbReference type="AlphaFoldDB" id="A0A085V9U8"/>
<dbReference type="PANTHER" id="PTHR11527">
    <property type="entry name" value="HEAT-SHOCK PROTEIN 20 FAMILY MEMBER"/>
    <property type="match status" value="1"/>
</dbReference>
<dbReference type="EMBL" id="JPQT01000098">
    <property type="protein sequence ID" value="KFE52211.1"/>
    <property type="molecule type" value="Genomic_DNA"/>
</dbReference>
<accession>A0A085V9U8</accession>
<evidence type="ECO:0000256" key="2">
    <source>
        <dbReference type="RuleBase" id="RU003616"/>
    </source>
</evidence>
<comment type="similarity">
    <text evidence="1 2">Belongs to the small heat shock protein (HSP20) family.</text>
</comment>
<comment type="caution">
    <text evidence="5">The sequence shown here is derived from an EMBL/GenBank/DDBJ whole genome shotgun (WGS) entry which is preliminary data.</text>
</comment>
<dbReference type="InterPro" id="IPR002068">
    <property type="entry name" value="A-crystallin/Hsp20_dom"/>
</dbReference>
<dbReference type="CDD" id="cd06464">
    <property type="entry name" value="ACD_sHsps-like"/>
    <property type="match status" value="1"/>
</dbReference>
<sequence length="177" mass="19615">MNDSEPKTPTPEDEKKPATGPGNWHPLDRIRQQFDHLLNEFNSLPAILSRSGRFDVQPFWSGEFSGVQAPAVDIRETATAYEIAAEVPGADEQSLTVKVIDGNLRIKGEKPEDKSDPSANYHLTERRYGHFERTFSLPTGVDAEHIQAHFSRGVLNITLPKKPAAAKPETTVNISVD</sequence>
<gene>
    <name evidence="5" type="ORF">IV02_09470</name>
</gene>
<dbReference type="InterPro" id="IPR008978">
    <property type="entry name" value="HSP20-like_chaperone"/>
</dbReference>
<proteinExistence type="inferred from homology"/>
<dbReference type="InterPro" id="IPR031107">
    <property type="entry name" value="Small_HSP"/>
</dbReference>
<dbReference type="Gene3D" id="2.60.40.790">
    <property type="match status" value="1"/>
</dbReference>
<dbReference type="PATRIC" id="fig|317.174.peg.1937"/>
<evidence type="ECO:0000256" key="1">
    <source>
        <dbReference type="PROSITE-ProRule" id="PRU00285"/>
    </source>
</evidence>
<feature type="region of interest" description="Disordered" evidence="3">
    <location>
        <begin position="1"/>
        <end position="27"/>
    </location>
</feature>
<dbReference type="Pfam" id="PF00011">
    <property type="entry name" value="HSP20"/>
    <property type="match status" value="1"/>
</dbReference>
<feature type="domain" description="SHSP" evidence="4">
    <location>
        <begin position="63"/>
        <end position="177"/>
    </location>
</feature>
<evidence type="ECO:0000313" key="6">
    <source>
        <dbReference type="Proteomes" id="UP000028643"/>
    </source>
</evidence>
<feature type="compositionally biased region" description="Basic and acidic residues" evidence="3">
    <location>
        <begin position="1"/>
        <end position="17"/>
    </location>
</feature>
<dbReference type="SUPFAM" id="SSF49764">
    <property type="entry name" value="HSP20-like chaperones"/>
    <property type="match status" value="1"/>
</dbReference>
<name>A0A085V9U8_PSESX</name>
<reference evidence="5 6" key="1">
    <citation type="submission" date="2014-07" db="EMBL/GenBank/DDBJ databases">
        <title>Draft Genome Sequences of Environmental Pseudomonas syringae strains.</title>
        <authorList>
            <person name="Baltrus D.A."/>
            <person name="Berge O."/>
            <person name="Morris C."/>
        </authorList>
    </citation>
    <scope>NUCLEOTIDE SEQUENCE [LARGE SCALE GENOMIC DNA]</scope>
    <source>
        <strain evidence="5 6">CEB003</strain>
    </source>
</reference>
<evidence type="ECO:0000256" key="3">
    <source>
        <dbReference type="SAM" id="MobiDB-lite"/>
    </source>
</evidence>
<dbReference type="Proteomes" id="UP000028643">
    <property type="component" value="Unassembled WGS sequence"/>
</dbReference>
<evidence type="ECO:0000313" key="5">
    <source>
        <dbReference type="EMBL" id="KFE52211.1"/>
    </source>
</evidence>
<protein>
    <recommendedName>
        <fullName evidence="4">SHSP domain-containing protein</fullName>
    </recommendedName>
</protein>
<dbReference type="RefSeq" id="WP_020292599.1">
    <property type="nucleotide sequence ID" value="NZ_JPQT01000098.1"/>
</dbReference>